<evidence type="ECO:0000313" key="2">
    <source>
        <dbReference type="Proteomes" id="UP000321051"/>
    </source>
</evidence>
<organism evidence="1 2">
    <name type="scientific">Marinococcus halophilus</name>
    <dbReference type="NCBI Taxonomy" id="1371"/>
    <lineage>
        <taxon>Bacteria</taxon>
        <taxon>Bacillati</taxon>
        <taxon>Bacillota</taxon>
        <taxon>Bacilli</taxon>
        <taxon>Bacillales</taxon>
        <taxon>Bacillaceae</taxon>
        <taxon>Marinococcus</taxon>
    </lineage>
</organism>
<dbReference type="EMBL" id="BJUN01000003">
    <property type="protein sequence ID" value="GEK57795.1"/>
    <property type="molecule type" value="Genomic_DNA"/>
</dbReference>
<reference evidence="1 2" key="1">
    <citation type="submission" date="2019-07" db="EMBL/GenBank/DDBJ databases">
        <title>Whole genome shotgun sequence of Marinococcus halophilus NBRC 102359.</title>
        <authorList>
            <person name="Hosoyama A."/>
            <person name="Uohara A."/>
            <person name="Ohji S."/>
            <person name="Ichikawa N."/>
        </authorList>
    </citation>
    <scope>NUCLEOTIDE SEQUENCE [LARGE SCALE GENOMIC DNA]</scope>
    <source>
        <strain evidence="1 2">NBRC 102359</strain>
    </source>
</reference>
<name>A0A510Y3B4_MARHA</name>
<evidence type="ECO:0000313" key="1">
    <source>
        <dbReference type="EMBL" id="GEK57795.1"/>
    </source>
</evidence>
<comment type="caution">
    <text evidence="1">The sequence shown here is derived from an EMBL/GenBank/DDBJ whole genome shotgun (WGS) entry which is preliminary data.</text>
</comment>
<dbReference type="Proteomes" id="UP000321051">
    <property type="component" value="Unassembled WGS sequence"/>
</dbReference>
<protein>
    <submittedName>
        <fullName evidence="1">Uncharacterized protein</fullName>
    </submittedName>
</protein>
<gene>
    <name evidence="1" type="ORF">MHA01_07000</name>
</gene>
<dbReference type="RefSeq" id="WP_094908040.1">
    <property type="nucleotide sequence ID" value="NZ_BJUN01000003.1"/>
</dbReference>
<keyword evidence="2" id="KW-1185">Reference proteome</keyword>
<accession>A0A510Y3B4</accession>
<proteinExistence type="predicted"/>
<dbReference type="AlphaFoldDB" id="A0A510Y3B4"/>
<sequence>MLSLGIDNISLSNWQRERIETGVVSFCSETQTELGTNTKILESGTAAGNYGTANEIKIRLEREQLKENQSLQEISLADENAVTANRLFFIDSQKTLDNPKVR</sequence>